<accession>A0A497ET00</accession>
<evidence type="ECO:0008006" key="3">
    <source>
        <dbReference type="Google" id="ProtNLM"/>
    </source>
</evidence>
<comment type="caution">
    <text evidence="1">The sequence shown here is derived from an EMBL/GenBank/DDBJ whole genome shotgun (WGS) entry which is preliminary data.</text>
</comment>
<sequence length="139" mass="15014">MKRGISIIIALLLLMLLAIASSVILYSFMMSFVGQPSFQKSAVQAQVNIAIEEVSYDSYHNLLSVYVRNLGSSAVTIDRMYVYKGASLLEELEVSAYIAPGELCEVTGALSTSLQAGKYSVRVVSVEGAQTAASFYLRG</sequence>
<evidence type="ECO:0000313" key="1">
    <source>
        <dbReference type="EMBL" id="RLE50051.1"/>
    </source>
</evidence>
<reference evidence="1 2" key="1">
    <citation type="submission" date="2018-06" db="EMBL/GenBank/DDBJ databases">
        <title>Extensive metabolic versatility and redundancy in microbially diverse, dynamic hydrothermal sediments.</title>
        <authorList>
            <person name="Dombrowski N."/>
            <person name="Teske A."/>
            <person name="Baker B.J."/>
        </authorList>
    </citation>
    <scope>NUCLEOTIDE SEQUENCE [LARGE SCALE GENOMIC DNA]</scope>
    <source>
        <strain evidence="1">B66_G16</strain>
    </source>
</reference>
<organism evidence="1 2">
    <name type="scientific">Thermoproteota archaeon</name>
    <dbReference type="NCBI Taxonomy" id="2056631"/>
    <lineage>
        <taxon>Archaea</taxon>
        <taxon>Thermoproteota</taxon>
    </lineage>
</organism>
<name>A0A497ET00_9CREN</name>
<dbReference type="Proteomes" id="UP000278475">
    <property type="component" value="Unassembled WGS sequence"/>
</dbReference>
<gene>
    <name evidence="1" type="ORF">DRJ31_02650</name>
</gene>
<dbReference type="AlphaFoldDB" id="A0A497ET00"/>
<protein>
    <recommendedName>
        <fullName evidence="3">Flagellar biosynthesis protein FlaG</fullName>
    </recommendedName>
</protein>
<dbReference type="EMBL" id="QMQV01000014">
    <property type="protein sequence ID" value="RLE50051.1"/>
    <property type="molecule type" value="Genomic_DNA"/>
</dbReference>
<evidence type="ECO:0000313" key="2">
    <source>
        <dbReference type="Proteomes" id="UP000278475"/>
    </source>
</evidence>
<proteinExistence type="predicted"/>